<proteinExistence type="predicted"/>
<keyword evidence="2" id="KW-1185">Reference proteome</keyword>
<protein>
    <submittedName>
        <fullName evidence="1">Bifunctional 4-alpha-glucanotransferase/amylo-alpha-1,6-glucosidase</fullName>
    </submittedName>
</protein>
<comment type="caution">
    <text evidence="1">The sequence shown here is derived from an EMBL/GenBank/DDBJ whole genome shotgun (WGS) entry which is preliminary data.</text>
</comment>
<gene>
    <name evidence="1" type="primary">GDB1_3</name>
    <name evidence="1" type="ORF">IWW38_006221</name>
</gene>
<evidence type="ECO:0000313" key="2">
    <source>
        <dbReference type="Proteomes" id="UP001139981"/>
    </source>
</evidence>
<name>A0ACC1LTD4_9FUNG</name>
<evidence type="ECO:0000313" key="1">
    <source>
        <dbReference type="EMBL" id="KAJ2878901.1"/>
    </source>
</evidence>
<organism evidence="1 2">
    <name type="scientific">Coemansia aciculifera</name>
    <dbReference type="NCBI Taxonomy" id="417176"/>
    <lineage>
        <taxon>Eukaryota</taxon>
        <taxon>Fungi</taxon>
        <taxon>Fungi incertae sedis</taxon>
        <taxon>Zoopagomycota</taxon>
        <taxon>Kickxellomycotina</taxon>
        <taxon>Kickxellomycetes</taxon>
        <taxon>Kickxellales</taxon>
        <taxon>Kickxellaceae</taxon>
        <taxon>Coemansia</taxon>
    </lineage>
</organism>
<accession>A0ACC1LTD4</accession>
<sequence length="305" mass="33853">MVAHCAFRGAPQSSYFESPKLYGTAVTPEFAYRLHREAGGDIADDGVLHGVASRLERLSSPSVSQHQDERGMFTELRLPEGFGPGSVLVVRTRLVDFKPNLDWKIRTCADEAAAGLTLGALNAVLYRCDAEERDTIGDGAYDVPKLGALAYCGMQGWYSHLRHIIPSNDLGHPLCDHLRQGCWALDYVAGRLRKHCELFPEIAPLAAWFEERWELVRRVPNFLVPRYFALTMHTAYQALVRRALSLMPGKVVGSSRFTHELALTSVQLLGQVASASLRPVVKGVSMSAGLPHFSTHHMRCWGRDV</sequence>
<dbReference type="EMBL" id="JANBVB010003433">
    <property type="protein sequence ID" value="KAJ2878901.1"/>
    <property type="molecule type" value="Genomic_DNA"/>
</dbReference>
<dbReference type="Proteomes" id="UP001139981">
    <property type="component" value="Unassembled WGS sequence"/>
</dbReference>
<feature type="non-terminal residue" evidence="1">
    <location>
        <position position="305"/>
    </location>
</feature>
<reference evidence="1" key="1">
    <citation type="submission" date="2022-07" db="EMBL/GenBank/DDBJ databases">
        <title>Phylogenomic reconstructions and comparative analyses of Kickxellomycotina fungi.</title>
        <authorList>
            <person name="Reynolds N.K."/>
            <person name="Stajich J.E."/>
            <person name="Barry K."/>
            <person name="Grigoriev I.V."/>
            <person name="Crous P."/>
            <person name="Smith M.E."/>
        </authorList>
    </citation>
    <scope>NUCLEOTIDE SEQUENCE</scope>
    <source>
        <strain evidence="1">CBS 190363</strain>
    </source>
</reference>